<proteinExistence type="predicted"/>
<gene>
    <name evidence="2" type="ORF">ABB55_01310</name>
</gene>
<dbReference type="Gene3D" id="1.10.10.10">
    <property type="entry name" value="Winged helix-like DNA-binding domain superfamily/Winged helix DNA-binding domain"/>
    <property type="match status" value="1"/>
</dbReference>
<dbReference type="Proteomes" id="UP000048984">
    <property type="component" value="Unassembled WGS sequence"/>
</dbReference>
<dbReference type="EMBL" id="LJYW01000001">
    <property type="protein sequence ID" value="KPL51025.1"/>
    <property type="molecule type" value="Genomic_DNA"/>
</dbReference>
<organism evidence="2 3">
    <name type="scientific">Prosthecodimorpha hirschii</name>
    <dbReference type="NCBI Taxonomy" id="665126"/>
    <lineage>
        <taxon>Bacteria</taxon>
        <taxon>Pseudomonadati</taxon>
        <taxon>Pseudomonadota</taxon>
        <taxon>Alphaproteobacteria</taxon>
        <taxon>Hyphomicrobiales</taxon>
        <taxon>Ancalomicrobiaceae</taxon>
        <taxon>Prosthecodimorpha</taxon>
    </lineage>
</organism>
<name>A0A0N8GEB1_9HYPH</name>
<dbReference type="SMART" id="SM00421">
    <property type="entry name" value="HTH_LUXR"/>
    <property type="match status" value="1"/>
</dbReference>
<dbReference type="Pfam" id="PF00196">
    <property type="entry name" value="GerE"/>
    <property type="match status" value="1"/>
</dbReference>
<dbReference type="InterPro" id="IPR036388">
    <property type="entry name" value="WH-like_DNA-bd_sf"/>
</dbReference>
<dbReference type="OrthoDB" id="4457864at2"/>
<dbReference type="GO" id="GO:0003677">
    <property type="term" value="F:DNA binding"/>
    <property type="evidence" value="ECO:0007669"/>
    <property type="project" value="InterPro"/>
</dbReference>
<sequence length="379" mass="42141">MDLLIRINELVAMMYRSVFDPDLFPVFLDGMARELGGVGAIFVPLTPEDNVPSHVSSCLVEAVSEYRQHWWQRDPGFAFARNNGFPTGVLDGRRLINHDAPQNAPFYYDFAHRYDFSTFLSITMRPRSDLYLTLGVQRPIDSPPASCEEIKIAKIFHNHFHSIIQLRQNTLNQRIITALTESAERNKNGIAVIDPDFTVIFANQALKSFASRGLHLRNATGKPKLITADPRLQGQLDRSIGQAFRRLDPDGVAVRPAVLSIPHPDRLPLLVSVAPLMADTSERLKLVPQFGVSTLVTVVDPEMQVTPIQFEAMQALGLTRAEAAVAVIVGHGRSPADAARELGLGRETVRTHLKSLFAKLQVKRQSQLSMLISHLSDLS</sequence>
<feature type="domain" description="HTH luxR-type" evidence="1">
    <location>
        <begin position="315"/>
        <end position="372"/>
    </location>
</feature>
<evidence type="ECO:0000313" key="3">
    <source>
        <dbReference type="Proteomes" id="UP000048984"/>
    </source>
</evidence>
<reference evidence="2 3" key="1">
    <citation type="submission" date="2015-09" db="EMBL/GenBank/DDBJ databases">
        <authorList>
            <consortium name="Swine Surveillance"/>
        </authorList>
    </citation>
    <scope>NUCLEOTIDE SEQUENCE [LARGE SCALE GENOMIC DNA]</scope>
    <source>
        <strain evidence="2 3">16</strain>
    </source>
</reference>
<comment type="caution">
    <text evidence="2">The sequence shown here is derived from an EMBL/GenBank/DDBJ whole genome shotgun (WGS) entry which is preliminary data.</text>
</comment>
<keyword evidence="3" id="KW-1185">Reference proteome</keyword>
<evidence type="ECO:0000313" key="2">
    <source>
        <dbReference type="EMBL" id="KPL51025.1"/>
    </source>
</evidence>
<dbReference type="PRINTS" id="PR00038">
    <property type="entry name" value="HTHLUXR"/>
</dbReference>
<dbReference type="STRING" id="665126.ABB55_01310"/>
<dbReference type="InterPro" id="IPR000792">
    <property type="entry name" value="Tscrpt_reg_LuxR_C"/>
</dbReference>
<dbReference type="RefSeq" id="WP_054357188.1">
    <property type="nucleotide sequence ID" value="NZ_LJYW01000001.1"/>
</dbReference>
<dbReference type="InterPro" id="IPR016032">
    <property type="entry name" value="Sig_transdc_resp-reg_C-effctor"/>
</dbReference>
<accession>A0A0N8GEB1</accession>
<dbReference type="AlphaFoldDB" id="A0A0N8GEB1"/>
<protein>
    <recommendedName>
        <fullName evidence="1">HTH luxR-type domain-containing protein</fullName>
    </recommendedName>
</protein>
<evidence type="ECO:0000259" key="1">
    <source>
        <dbReference type="SMART" id="SM00421"/>
    </source>
</evidence>
<dbReference type="GO" id="GO:0006355">
    <property type="term" value="P:regulation of DNA-templated transcription"/>
    <property type="evidence" value="ECO:0007669"/>
    <property type="project" value="InterPro"/>
</dbReference>
<dbReference type="SUPFAM" id="SSF46894">
    <property type="entry name" value="C-terminal effector domain of the bipartite response regulators"/>
    <property type="match status" value="1"/>
</dbReference>
<reference evidence="2 3" key="2">
    <citation type="submission" date="2015-10" db="EMBL/GenBank/DDBJ databases">
        <title>Draft Genome Sequence of Prosthecomicrobium hirschii ATCC 27832.</title>
        <authorList>
            <person name="Daniel J."/>
            <person name="Givan S.A."/>
            <person name="Brun Y.V."/>
            <person name="Brown P.J."/>
        </authorList>
    </citation>
    <scope>NUCLEOTIDE SEQUENCE [LARGE SCALE GENOMIC DNA]</scope>
    <source>
        <strain evidence="2 3">16</strain>
    </source>
</reference>